<dbReference type="CDD" id="cd22249">
    <property type="entry name" value="UDM1_RNF168_RNF169-like"/>
    <property type="match status" value="1"/>
</dbReference>
<feature type="coiled-coil region" evidence="6">
    <location>
        <begin position="57"/>
        <end position="91"/>
    </location>
</feature>
<evidence type="ECO:0000259" key="9">
    <source>
        <dbReference type="Pfam" id="PF20519"/>
    </source>
</evidence>
<accession>A0A7S1EWI7</accession>
<dbReference type="EMBL" id="HBFQ01005463">
    <property type="protein sequence ID" value="CAD8829538.1"/>
    <property type="molecule type" value="Transcribed_RNA"/>
</dbReference>
<feature type="transmembrane region" description="Helical" evidence="8">
    <location>
        <begin position="674"/>
        <end position="694"/>
    </location>
</feature>
<evidence type="ECO:0000313" key="10">
    <source>
        <dbReference type="EMBL" id="CAD8829538.1"/>
    </source>
</evidence>
<feature type="transmembrane region" description="Helical" evidence="8">
    <location>
        <begin position="714"/>
        <end position="736"/>
    </location>
</feature>
<evidence type="ECO:0000256" key="5">
    <source>
        <dbReference type="ARBA" id="ARBA00023136"/>
    </source>
</evidence>
<feature type="region of interest" description="Disordered" evidence="7">
    <location>
        <begin position="1"/>
        <end position="30"/>
    </location>
</feature>
<evidence type="ECO:0000256" key="8">
    <source>
        <dbReference type="SAM" id="Phobius"/>
    </source>
</evidence>
<feature type="transmembrane region" description="Helical" evidence="8">
    <location>
        <begin position="610"/>
        <end position="635"/>
    </location>
</feature>
<dbReference type="Pfam" id="PF20519">
    <property type="entry name" value="Polycystin_dom"/>
    <property type="match status" value="1"/>
</dbReference>
<keyword evidence="3 8" id="KW-0812">Transmembrane</keyword>
<comment type="similarity">
    <text evidence="2">Belongs to the polycystin family.</text>
</comment>
<evidence type="ECO:0000256" key="7">
    <source>
        <dbReference type="SAM" id="MobiDB-lite"/>
    </source>
</evidence>
<evidence type="ECO:0000256" key="6">
    <source>
        <dbReference type="SAM" id="Coils"/>
    </source>
</evidence>
<feature type="compositionally biased region" description="Acidic residues" evidence="7">
    <location>
        <begin position="9"/>
        <end position="25"/>
    </location>
</feature>
<gene>
    <name evidence="10" type="ORF">NSCI0253_LOCUS3884</name>
</gene>
<evidence type="ECO:0000256" key="4">
    <source>
        <dbReference type="ARBA" id="ARBA00022989"/>
    </source>
</evidence>
<comment type="subcellular location">
    <subcellularLocation>
        <location evidence="1">Membrane</location>
        <topology evidence="1">Multi-pass membrane protein</topology>
    </subcellularLocation>
</comment>
<dbReference type="PANTHER" id="PTHR10877:SF183">
    <property type="entry name" value="AT14535P-RELATED"/>
    <property type="match status" value="1"/>
</dbReference>
<feature type="domain" description="Polycystin" evidence="9">
    <location>
        <begin position="347"/>
        <end position="564"/>
    </location>
</feature>
<evidence type="ECO:0000256" key="3">
    <source>
        <dbReference type="ARBA" id="ARBA00022692"/>
    </source>
</evidence>
<name>A0A7S1EWI7_NOCSC</name>
<evidence type="ECO:0000256" key="2">
    <source>
        <dbReference type="ARBA" id="ARBA00007200"/>
    </source>
</evidence>
<dbReference type="GO" id="GO:0016020">
    <property type="term" value="C:membrane"/>
    <property type="evidence" value="ECO:0007669"/>
    <property type="project" value="UniProtKB-SubCell"/>
</dbReference>
<dbReference type="AlphaFoldDB" id="A0A7S1EWI7"/>
<keyword evidence="4 8" id="KW-1133">Transmembrane helix</keyword>
<keyword evidence="5 8" id="KW-0472">Membrane</keyword>
<sequence length="842" mass="96692">MASSSSAPLDDDMDYEEGLDRDPEDVINSVEGKEKEKVALRFLHALSNEKYRRSDYEERLKKKLTKLDADLAEQREDVEALVRTLQREKWKDEDLQKGKRNEKLAKAQSQKKRIREHLVEVLYTKPSTKRTKKEVFELDTVKVSFIQSNKAIRFNLTFRVDENTKIRQLREDVCKYWTVKPDEYILMTLSNSKCQSDILVKDCFKQGEIAQLRLERRKVDNTQVSEAESKAIQPKNQKNQNKNVKLPTRINTEGPESIHKSDSAYVADLGKMGGVYFLLRIHDPRPSEALSKIKLRDMIVFFCVIVLKVWCYCERRPPGEGYFSQRAFTVAFDQETAIPNVVETAPGYSSVTDDEDLWNFLTYTVPAVIYSDSNFSLGSYNELLGYASIRVKDVKTPNPRWQYCEQFEEALSLLPNAMCYPAELSPDTEESGSKSSLGIYWDYVTAEEDAGLLTRGPANPSVWVSADENRDSHGIRDLRGVFQTYDPAGYSVNYRMSGGVGSAAFYYADMINLKNQNWITDATRIVSLSLLAYNMHYDVFISTDILFEKDPAGGFFSSTEVHVFRPSYRETENELVLFIVELVLMLFAGYILVALGLAEQKHKQRLHRAGMVYYVTLNGICDTMTVLAIVTSFSWRISLLATNQGTREIIDFVQDTGKTNGFQSYSTVGYQSDMIFGIDGLTVVFASYRLTSLFRLKPSFFFIWHVMGMALKHFLFHLMMIGPLMADFVFLSHLTYSMHSLQFQTLDRSMVGLYDMFRGVTDFEMLSKASFAWTLALYVANFFLVGFLFFAAFAEAVTSAYYRVKLTMYFEEGVRDWMDWIFPRVITTVFKETFSQKATQDT</sequence>
<feature type="transmembrane region" description="Helical" evidence="8">
    <location>
        <begin position="575"/>
        <end position="598"/>
    </location>
</feature>
<dbReference type="InterPro" id="IPR046791">
    <property type="entry name" value="Polycystin_dom"/>
</dbReference>
<dbReference type="InterPro" id="IPR051223">
    <property type="entry name" value="Polycystin"/>
</dbReference>
<reference evidence="10" key="1">
    <citation type="submission" date="2021-01" db="EMBL/GenBank/DDBJ databases">
        <authorList>
            <person name="Corre E."/>
            <person name="Pelletier E."/>
            <person name="Niang G."/>
            <person name="Scheremetjew M."/>
            <person name="Finn R."/>
            <person name="Kale V."/>
            <person name="Holt S."/>
            <person name="Cochrane G."/>
            <person name="Meng A."/>
            <person name="Brown T."/>
            <person name="Cohen L."/>
        </authorList>
    </citation>
    <scope>NUCLEOTIDE SEQUENCE</scope>
</reference>
<protein>
    <recommendedName>
        <fullName evidence="9">Polycystin domain-containing protein</fullName>
    </recommendedName>
</protein>
<proteinExistence type="inferred from homology"/>
<feature type="transmembrane region" description="Helical" evidence="8">
    <location>
        <begin position="771"/>
        <end position="793"/>
    </location>
</feature>
<evidence type="ECO:0000256" key="1">
    <source>
        <dbReference type="ARBA" id="ARBA00004141"/>
    </source>
</evidence>
<dbReference type="PANTHER" id="PTHR10877">
    <property type="entry name" value="POLYCYSTIN FAMILY MEMBER"/>
    <property type="match status" value="1"/>
</dbReference>
<organism evidence="10">
    <name type="scientific">Noctiluca scintillans</name>
    <name type="common">Sea sparkle</name>
    <name type="synonym">Red tide dinoflagellate</name>
    <dbReference type="NCBI Taxonomy" id="2966"/>
    <lineage>
        <taxon>Eukaryota</taxon>
        <taxon>Sar</taxon>
        <taxon>Alveolata</taxon>
        <taxon>Dinophyceae</taxon>
        <taxon>Noctilucales</taxon>
        <taxon>Noctilucaceae</taxon>
        <taxon>Noctiluca</taxon>
    </lineage>
</organism>
<keyword evidence="6" id="KW-0175">Coiled coil</keyword>